<keyword evidence="5 8" id="KW-1133">Transmembrane helix</keyword>
<feature type="transmembrane region" description="Helical" evidence="8">
    <location>
        <begin position="165"/>
        <end position="189"/>
    </location>
</feature>
<feature type="transmembrane region" description="Helical" evidence="8">
    <location>
        <begin position="345"/>
        <end position="362"/>
    </location>
</feature>
<evidence type="ECO:0000256" key="1">
    <source>
        <dbReference type="ARBA" id="ARBA00004141"/>
    </source>
</evidence>
<reference evidence="9 10" key="1">
    <citation type="submission" date="2019-04" db="EMBL/GenBank/DDBJ databases">
        <title>Fungal friends and foes A comparative genomics study of 23 Aspergillus species from section Flavi.</title>
        <authorList>
            <consortium name="DOE Joint Genome Institute"/>
            <person name="Kjaerbolling I."/>
            <person name="Vesth T.C."/>
            <person name="Frisvad J.C."/>
            <person name="Nybo J.L."/>
            <person name="Theobald S."/>
            <person name="Kildgaard S."/>
            <person name="Petersen T.I."/>
            <person name="Kuo A."/>
            <person name="Sato A."/>
            <person name="Lyhne E.K."/>
            <person name="Kogle M.E."/>
            <person name="Wiebenga A."/>
            <person name="Kun R.S."/>
            <person name="Lubbers R.J."/>
            <person name="Makela M.R."/>
            <person name="Barry K."/>
            <person name="Chovatia M."/>
            <person name="Clum A."/>
            <person name="Daum C."/>
            <person name="Haridas S."/>
            <person name="He G."/>
            <person name="LaButti K."/>
            <person name="Lipzen A."/>
            <person name="Mondo S."/>
            <person name="Pangilinan J."/>
            <person name="Riley R."/>
            <person name="Salamov A."/>
            <person name="Simmons B.A."/>
            <person name="Magnuson J.K."/>
            <person name="Henrissat B."/>
            <person name="Mortensen U.H."/>
            <person name="Larsen T.O."/>
            <person name="De vries R.P."/>
            <person name="Grigoriev I.V."/>
            <person name="Machida M."/>
            <person name="Baker S.E."/>
            <person name="Andersen M.R."/>
        </authorList>
    </citation>
    <scope>NUCLEOTIDE SEQUENCE [LARGE SCALE GENOMIC DNA]</scope>
    <source>
        <strain evidence="9 10">CBS 126849</strain>
    </source>
</reference>
<protein>
    <submittedName>
        <fullName evidence="9">Major facilitator superfamily domain-containing protein</fullName>
    </submittedName>
</protein>
<feature type="region of interest" description="Disordered" evidence="7">
    <location>
        <begin position="1"/>
        <end position="31"/>
    </location>
</feature>
<evidence type="ECO:0000313" key="9">
    <source>
        <dbReference type="EMBL" id="KAB8220340.1"/>
    </source>
</evidence>
<feature type="compositionally biased region" description="Polar residues" evidence="7">
    <location>
        <begin position="14"/>
        <end position="25"/>
    </location>
</feature>
<evidence type="ECO:0000256" key="2">
    <source>
        <dbReference type="ARBA" id="ARBA00007520"/>
    </source>
</evidence>
<feature type="transmembrane region" description="Helical" evidence="8">
    <location>
        <begin position="133"/>
        <end position="158"/>
    </location>
</feature>
<dbReference type="Proteomes" id="UP000326799">
    <property type="component" value="Unassembled WGS sequence"/>
</dbReference>
<dbReference type="AlphaFoldDB" id="A0A5N6EV24"/>
<organism evidence="9 10">
    <name type="scientific">Aspergillus novoparasiticus</name>
    <dbReference type="NCBI Taxonomy" id="986946"/>
    <lineage>
        <taxon>Eukaryota</taxon>
        <taxon>Fungi</taxon>
        <taxon>Dikarya</taxon>
        <taxon>Ascomycota</taxon>
        <taxon>Pezizomycotina</taxon>
        <taxon>Eurotiomycetes</taxon>
        <taxon>Eurotiomycetidae</taxon>
        <taxon>Eurotiales</taxon>
        <taxon>Aspergillaceae</taxon>
        <taxon>Aspergillus</taxon>
        <taxon>Aspergillus subgen. Circumdati</taxon>
    </lineage>
</organism>
<keyword evidence="4 8" id="KW-0812">Transmembrane</keyword>
<evidence type="ECO:0000256" key="3">
    <source>
        <dbReference type="ARBA" id="ARBA00022448"/>
    </source>
</evidence>
<evidence type="ECO:0000256" key="7">
    <source>
        <dbReference type="SAM" id="MobiDB-lite"/>
    </source>
</evidence>
<dbReference type="EMBL" id="ML733429">
    <property type="protein sequence ID" value="KAB8220340.1"/>
    <property type="molecule type" value="Genomic_DNA"/>
</dbReference>
<dbReference type="PANTHER" id="PTHR23501">
    <property type="entry name" value="MAJOR FACILITATOR SUPERFAMILY"/>
    <property type="match status" value="1"/>
</dbReference>
<dbReference type="InterPro" id="IPR011701">
    <property type="entry name" value="MFS"/>
</dbReference>
<dbReference type="GO" id="GO:0022857">
    <property type="term" value="F:transmembrane transporter activity"/>
    <property type="evidence" value="ECO:0007669"/>
    <property type="project" value="InterPro"/>
</dbReference>
<keyword evidence="10" id="KW-1185">Reference proteome</keyword>
<evidence type="ECO:0000313" key="10">
    <source>
        <dbReference type="Proteomes" id="UP000326799"/>
    </source>
</evidence>
<evidence type="ECO:0000256" key="4">
    <source>
        <dbReference type="ARBA" id="ARBA00022692"/>
    </source>
</evidence>
<accession>A0A5N6EV24</accession>
<sequence>MSFIDADPEKQDSNDNVASTGSSENVIPKEASPRPIHGWTWAIAYASMISTTFLFALDNTIVADIQPVILDLFDEVSLLPWIGVGFALGTMCVLPWGKVYGVFNVKYVYLFNIALFEIGSAVCGAAPNMTALVVGRVIAGVGGSGMYSGALSFVAMLTSLKERPIYMAGSTVIWGIGSVLGPVVGGAFADSSATWRWVGILHQSPHWGRLRPILSLPRPQRRQPSKSWAEKCRMIDWIMTTMFLAGSASLVMAIMFGGTLYAWSSGNEIALWVVAGVLLVVCIVLAKYHPGVDKDNRLYPAHFFKRPILVNLQLQMFLVSGIVLAMTYYIPLFFQFIRGDGPLDAGVRLLPFIISMVVFAMGNGTQTTLHPTLAPLRQCPRRRRNSLTIRNQIDTADLSTSNAKIYGYCILVGAGSGCYAVAGFAVVQSLVPLKDISNAVGAMAISQDLGMVIFLAMAGSTYQNLTLQKMTQAMPALSAADITNLVAGTSSRTYQALSGEERGLVSPQITDAMRNVWLYFLVAGIVSFVLTLGLGRTRLKGANAAEGELESCH</sequence>
<feature type="transmembrane region" description="Helical" evidence="8">
    <location>
        <begin position="405"/>
        <end position="427"/>
    </location>
</feature>
<dbReference type="Pfam" id="PF07690">
    <property type="entry name" value="MFS_1"/>
    <property type="match status" value="1"/>
</dbReference>
<proteinExistence type="inferred from homology"/>
<name>A0A5N6EV24_9EURO</name>
<gene>
    <name evidence="9" type="ORF">BDV33DRAFT_203426</name>
</gene>
<evidence type="ECO:0000256" key="5">
    <source>
        <dbReference type="ARBA" id="ARBA00022989"/>
    </source>
</evidence>
<feature type="transmembrane region" description="Helical" evidence="8">
    <location>
        <begin position="516"/>
        <end position="534"/>
    </location>
</feature>
<evidence type="ECO:0000256" key="6">
    <source>
        <dbReference type="ARBA" id="ARBA00023136"/>
    </source>
</evidence>
<feature type="transmembrane region" description="Helical" evidence="8">
    <location>
        <begin position="308"/>
        <end position="333"/>
    </location>
</feature>
<dbReference type="Gene3D" id="1.20.1250.20">
    <property type="entry name" value="MFS general substrate transporter like domains"/>
    <property type="match status" value="2"/>
</dbReference>
<keyword evidence="3" id="KW-0813">Transport</keyword>
<evidence type="ECO:0000256" key="8">
    <source>
        <dbReference type="SAM" id="Phobius"/>
    </source>
</evidence>
<dbReference type="PANTHER" id="PTHR23501:SF12">
    <property type="entry name" value="MAJOR FACILITATOR SUPERFAMILY (MFS) PROFILE DOMAIN-CONTAINING PROTEIN-RELATED"/>
    <property type="match status" value="1"/>
</dbReference>
<feature type="transmembrane region" description="Helical" evidence="8">
    <location>
        <begin position="237"/>
        <end position="262"/>
    </location>
</feature>
<dbReference type="InterPro" id="IPR036259">
    <property type="entry name" value="MFS_trans_sf"/>
</dbReference>
<dbReference type="SUPFAM" id="SSF103473">
    <property type="entry name" value="MFS general substrate transporter"/>
    <property type="match status" value="2"/>
</dbReference>
<feature type="transmembrane region" description="Helical" evidence="8">
    <location>
        <begin position="77"/>
        <end position="96"/>
    </location>
</feature>
<feature type="transmembrane region" description="Helical" evidence="8">
    <location>
        <begin position="108"/>
        <end position="127"/>
    </location>
</feature>
<keyword evidence="6 8" id="KW-0472">Membrane</keyword>
<dbReference type="GO" id="GO:0005886">
    <property type="term" value="C:plasma membrane"/>
    <property type="evidence" value="ECO:0007669"/>
    <property type="project" value="TreeGrafter"/>
</dbReference>
<comment type="subcellular location">
    <subcellularLocation>
        <location evidence="1">Membrane</location>
        <topology evidence="1">Multi-pass membrane protein</topology>
    </subcellularLocation>
</comment>
<feature type="transmembrane region" description="Helical" evidence="8">
    <location>
        <begin position="38"/>
        <end position="57"/>
    </location>
</feature>
<feature type="transmembrane region" description="Helical" evidence="8">
    <location>
        <begin position="439"/>
        <end position="462"/>
    </location>
</feature>
<feature type="transmembrane region" description="Helical" evidence="8">
    <location>
        <begin position="269"/>
        <end position="288"/>
    </location>
</feature>
<comment type="similarity">
    <text evidence="2">Belongs to the major facilitator superfamily. TCR/Tet family.</text>
</comment>